<dbReference type="PANTHER" id="PTHR33448">
    <property type="entry name" value="CHLOROPLAST PROTEIN HCF243-RELATED"/>
    <property type="match status" value="1"/>
</dbReference>
<feature type="compositionally biased region" description="Basic and acidic residues" evidence="1">
    <location>
        <begin position="258"/>
        <end position="269"/>
    </location>
</feature>
<dbReference type="PANTHER" id="PTHR33448:SF3">
    <property type="entry name" value="OS09G0370000 PROTEIN"/>
    <property type="match status" value="1"/>
</dbReference>
<protein>
    <submittedName>
        <fullName evidence="2">Nucleolin</fullName>
    </submittedName>
</protein>
<feature type="compositionally biased region" description="Acidic residues" evidence="1">
    <location>
        <begin position="214"/>
        <end position="240"/>
    </location>
</feature>
<dbReference type="AlphaFoldDB" id="A0AAX6FEU8"/>
<evidence type="ECO:0000256" key="1">
    <source>
        <dbReference type="SAM" id="MobiDB-lite"/>
    </source>
</evidence>
<feature type="compositionally biased region" description="Polar residues" evidence="1">
    <location>
        <begin position="53"/>
        <end position="69"/>
    </location>
</feature>
<dbReference type="EMBL" id="JANAVB010029617">
    <property type="protein sequence ID" value="KAJ6814733.1"/>
    <property type="molecule type" value="Genomic_DNA"/>
</dbReference>
<evidence type="ECO:0000313" key="2">
    <source>
        <dbReference type="EMBL" id="KAJ6814733.1"/>
    </source>
</evidence>
<feature type="region of interest" description="Disordered" evidence="1">
    <location>
        <begin position="1"/>
        <end position="25"/>
    </location>
</feature>
<reference evidence="2" key="1">
    <citation type="journal article" date="2023" name="GigaByte">
        <title>Genome assembly of the bearded iris, Iris pallida Lam.</title>
        <authorList>
            <person name="Bruccoleri R.E."/>
            <person name="Oakeley E.J."/>
            <person name="Faust A.M.E."/>
            <person name="Altorfer M."/>
            <person name="Dessus-Babus S."/>
            <person name="Burckhardt D."/>
            <person name="Oertli M."/>
            <person name="Naumann U."/>
            <person name="Petersen F."/>
            <person name="Wong J."/>
        </authorList>
    </citation>
    <scope>NUCLEOTIDE SEQUENCE</scope>
    <source>
        <strain evidence="2">GSM-AAB239-AS_SAM_17_03QT</strain>
    </source>
</reference>
<feature type="compositionally biased region" description="Basic and acidic residues" evidence="1">
    <location>
        <begin position="202"/>
        <end position="213"/>
    </location>
</feature>
<reference evidence="2" key="2">
    <citation type="submission" date="2023-04" db="EMBL/GenBank/DDBJ databases">
        <authorList>
            <person name="Bruccoleri R.E."/>
            <person name="Oakeley E.J."/>
            <person name="Faust A.-M."/>
            <person name="Dessus-Babus S."/>
            <person name="Altorfer M."/>
            <person name="Burckhardt D."/>
            <person name="Oertli M."/>
            <person name="Naumann U."/>
            <person name="Petersen F."/>
            <person name="Wong J."/>
        </authorList>
    </citation>
    <scope>NUCLEOTIDE SEQUENCE</scope>
    <source>
        <strain evidence="2">GSM-AAB239-AS_SAM_17_03QT</strain>
        <tissue evidence="2">Leaf</tissue>
    </source>
</reference>
<feature type="compositionally biased region" description="Polar residues" evidence="1">
    <location>
        <begin position="81"/>
        <end position="96"/>
    </location>
</feature>
<gene>
    <name evidence="2" type="ORF">M6B38_137985</name>
</gene>
<keyword evidence="3" id="KW-1185">Reference proteome</keyword>
<sequence>MRGAGGRGRRRRVGGANGGPPTDLLVCFPTRAAHLTLMPKPVCSPSRPPPASVDQTRTSGYRPQQSYNPSRPLFRTGKAPSRSQIGSDVSEPTSPKVTCAGQIKVRPRNGRAGAAAAAAAIPGSKGNNWLESVGIKKDVMNFLGTLRSLRFNMGCFGAFNAPIVCSSDDEDEDEEEEEEVVGGSSQCRTIFSKWFMVLEENQGKGDEHDNDHDHDDDDDIDHEDEFAKEEEEEEEEEEELPPPKNALLLMRCRSAPAKRRELEVERKEEEKEEEGDEERLMLMSYAAPDFFKVSTDIAKETWLVGSLEPMLARSRSWRR</sequence>
<proteinExistence type="predicted"/>
<feature type="region of interest" description="Disordered" evidence="1">
    <location>
        <begin position="39"/>
        <end position="96"/>
    </location>
</feature>
<feature type="region of interest" description="Disordered" evidence="1">
    <location>
        <begin position="202"/>
        <end position="279"/>
    </location>
</feature>
<accession>A0AAX6FEU8</accession>
<comment type="caution">
    <text evidence="2">The sequence shown here is derived from an EMBL/GenBank/DDBJ whole genome shotgun (WGS) entry which is preliminary data.</text>
</comment>
<organism evidence="2 3">
    <name type="scientific">Iris pallida</name>
    <name type="common">Sweet iris</name>
    <dbReference type="NCBI Taxonomy" id="29817"/>
    <lineage>
        <taxon>Eukaryota</taxon>
        <taxon>Viridiplantae</taxon>
        <taxon>Streptophyta</taxon>
        <taxon>Embryophyta</taxon>
        <taxon>Tracheophyta</taxon>
        <taxon>Spermatophyta</taxon>
        <taxon>Magnoliopsida</taxon>
        <taxon>Liliopsida</taxon>
        <taxon>Asparagales</taxon>
        <taxon>Iridaceae</taxon>
        <taxon>Iridoideae</taxon>
        <taxon>Irideae</taxon>
        <taxon>Iris</taxon>
    </lineage>
</organism>
<dbReference type="Proteomes" id="UP001140949">
    <property type="component" value="Unassembled WGS sequence"/>
</dbReference>
<evidence type="ECO:0000313" key="3">
    <source>
        <dbReference type="Proteomes" id="UP001140949"/>
    </source>
</evidence>
<name>A0AAX6FEU8_IRIPA</name>